<dbReference type="InterPro" id="IPR003675">
    <property type="entry name" value="Rce1/LyrA-like_dom"/>
</dbReference>
<feature type="transmembrane region" description="Helical" evidence="1">
    <location>
        <begin position="429"/>
        <end position="449"/>
    </location>
</feature>
<feature type="transmembrane region" description="Helical" evidence="1">
    <location>
        <begin position="282"/>
        <end position="300"/>
    </location>
</feature>
<sequence>MSEASRIRTRWFFAGYVLVAVIACVALGWIAARITGAQLLNQAQQQLASVETGQPLWRWPLRKPHDLIAGRAFGHATVAREDDALLIKSEDGSPFELGLPIAWSLDLRHWPILQLQLQTSAAGTLGLVWQGNQTPACLMPSAHALTPDMRELRIDLRSLDWKSAGQGGCAAPGIAQMLRLRIQLPRDASLRIASVELLTTEPMLHLHDASIYLPKNAAANDIEHIAEHAQDWPMPFFHLPDGASAETMLTLRDQLRARWPAALIVPAGAAPQAQPVMPPHPAATWIACGIYLLILAWLALRPVQGPLRPWIEVAGCLAGPLWLVMGLHWGLRPTPLSVVAFGGGLAYALAIERRHLPRLWRWPAAGRDWLWPLAMLPVTVLLIFFQGHTLHPLLLGHVIAYFAWAWLQQWLMLIVLLRRFEQITHRPNWAIVPVALVFALLHTPNGALMQLCLVGELWWAWCFLRSRSVLPIALAHAICALLVESGLAGGPLLRSLEVSARFFL</sequence>
<comment type="caution">
    <text evidence="3">The sequence shown here is derived from an EMBL/GenBank/DDBJ whole genome shotgun (WGS) entry which is preliminary data.</text>
</comment>
<evidence type="ECO:0000313" key="3">
    <source>
        <dbReference type="EMBL" id="GLQ93551.1"/>
    </source>
</evidence>
<keyword evidence="1" id="KW-0472">Membrane</keyword>
<feature type="domain" description="CAAX prenyl protease 2/Lysostaphin resistance protein A-like" evidence="2">
    <location>
        <begin position="395"/>
        <end position="481"/>
    </location>
</feature>
<proteinExistence type="predicted"/>
<dbReference type="EMBL" id="BSOB01000020">
    <property type="protein sequence ID" value="GLQ93551.1"/>
    <property type="molecule type" value="Genomic_DNA"/>
</dbReference>
<organism evidence="3 4">
    <name type="scientific">Dyella acidisoli</name>
    <dbReference type="NCBI Taxonomy" id="1867834"/>
    <lineage>
        <taxon>Bacteria</taxon>
        <taxon>Pseudomonadati</taxon>
        <taxon>Pseudomonadota</taxon>
        <taxon>Gammaproteobacteria</taxon>
        <taxon>Lysobacterales</taxon>
        <taxon>Rhodanobacteraceae</taxon>
        <taxon>Dyella</taxon>
    </lineage>
</organism>
<feature type="transmembrane region" description="Helical" evidence="1">
    <location>
        <begin position="307"/>
        <end position="325"/>
    </location>
</feature>
<accession>A0ABQ5XP84</accession>
<evidence type="ECO:0000256" key="1">
    <source>
        <dbReference type="SAM" id="Phobius"/>
    </source>
</evidence>
<reference evidence="4" key="1">
    <citation type="journal article" date="2019" name="Int. J. Syst. Evol. Microbiol.">
        <title>The Global Catalogue of Microorganisms (GCM) 10K type strain sequencing project: providing services to taxonomists for standard genome sequencing and annotation.</title>
        <authorList>
            <consortium name="The Broad Institute Genomics Platform"/>
            <consortium name="The Broad Institute Genome Sequencing Center for Infectious Disease"/>
            <person name="Wu L."/>
            <person name="Ma J."/>
        </authorList>
    </citation>
    <scope>NUCLEOTIDE SEQUENCE [LARGE SCALE GENOMIC DNA]</scope>
    <source>
        <strain evidence="4">NBRC 111980</strain>
    </source>
</reference>
<dbReference type="RefSeq" id="WP_284321261.1">
    <property type="nucleotide sequence ID" value="NZ_BSOB01000020.1"/>
</dbReference>
<keyword evidence="1" id="KW-1133">Transmembrane helix</keyword>
<feature type="transmembrane region" description="Helical" evidence="1">
    <location>
        <begin position="394"/>
        <end position="417"/>
    </location>
</feature>
<evidence type="ECO:0000259" key="2">
    <source>
        <dbReference type="Pfam" id="PF02517"/>
    </source>
</evidence>
<gene>
    <name evidence="3" type="ORF">GCM10007901_25020</name>
</gene>
<name>A0ABQ5XP84_9GAMM</name>
<dbReference type="Proteomes" id="UP001156670">
    <property type="component" value="Unassembled WGS sequence"/>
</dbReference>
<dbReference type="Pfam" id="PF02517">
    <property type="entry name" value="Rce1-like"/>
    <property type="match status" value="1"/>
</dbReference>
<evidence type="ECO:0000313" key="4">
    <source>
        <dbReference type="Proteomes" id="UP001156670"/>
    </source>
</evidence>
<feature type="transmembrane region" description="Helical" evidence="1">
    <location>
        <begin position="331"/>
        <end position="349"/>
    </location>
</feature>
<feature type="transmembrane region" description="Helical" evidence="1">
    <location>
        <begin position="469"/>
        <end position="493"/>
    </location>
</feature>
<protein>
    <recommendedName>
        <fullName evidence="2">CAAX prenyl protease 2/Lysostaphin resistance protein A-like domain-containing protein</fullName>
    </recommendedName>
</protein>
<keyword evidence="4" id="KW-1185">Reference proteome</keyword>
<dbReference type="PROSITE" id="PS51257">
    <property type="entry name" value="PROKAR_LIPOPROTEIN"/>
    <property type="match status" value="1"/>
</dbReference>
<feature type="transmembrane region" description="Helical" evidence="1">
    <location>
        <begin position="369"/>
        <end position="388"/>
    </location>
</feature>
<feature type="transmembrane region" description="Helical" evidence="1">
    <location>
        <begin position="12"/>
        <end position="32"/>
    </location>
</feature>
<keyword evidence="1" id="KW-0812">Transmembrane</keyword>